<dbReference type="SMART" id="SM00347">
    <property type="entry name" value="HTH_MARR"/>
    <property type="match status" value="1"/>
</dbReference>
<dbReference type="Gene3D" id="1.10.10.10">
    <property type="entry name" value="Winged helix-like DNA-binding domain superfamily/Winged helix DNA-binding domain"/>
    <property type="match status" value="1"/>
</dbReference>
<name>A0A8G0ZZX8_9RHOB</name>
<dbReference type="InterPro" id="IPR036388">
    <property type="entry name" value="WH-like_DNA-bd_sf"/>
</dbReference>
<dbReference type="GO" id="GO:0006950">
    <property type="term" value="P:response to stress"/>
    <property type="evidence" value="ECO:0007669"/>
    <property type="project" value="TreeGrafter"/>
</dbReference>
<protein>
    <submittedName>
        <fullName evidence="2">Winged helix-turn-helix transcriptional regulator</fullName>
    </submittedName>
</protein>
<evidence type="ECO:0000313" key="2">
    <source>
        <dbReference type="EMBL" id="QYZ71559.1"/>
    </source>
</evidence>
<keyword evidence="3" id="KW-1185">Reference proteome</keyword>
<dbReference type="InterPro" id="IPR039422">
    <property type="entry name" value="MarR/SlyA-like"/>
</dbReference>
<accession>A0A8G0ZZX8</accession>
<dbReference type="RefSeq" id="WP_220664155.1">
    <property type="nucleotide sequence ID" value="NZ_CP069370.1"/>
</dbReference>
<dbReference type="InterPro" id="IPR036390">
    <property type="entry name" value="WH_DNA-bd_sf"/>
</dbReference>
<dbReference type="PANTHER" id="PTHR33164">
    <property type="entry name" value="TRANSCRIPTIONAL REGULATOR, MARR FAMILY"/>
    <property type="match status" value="1"/>
</dbReference>
<dbReference type="PROSITE" id="PS50995">
    <property type="entry name" value="HTH_MARR_2"/>
    <property type="match status" value="1"/>
</dbReference>
<dbReference type="KEGG" id="nsm:JO391_08715"/>
<sequence length="146" mass="16197">MSETSLPLSAIHEVRDTCLCLATQRAARRLARRFDKLFAPLGLTNGQFSLMMALSGQWKPRLGELADFLAMDHATMTAAVRTLDRRGLVTLSPDETDARVRRPALTPEGRSLLVQALPLWREEHGRLAAELPEGVAARLALQLRDI</sequence>
<dbReference type="EMBL" id="CP069370">
    <property type="protein sequence ID" value="QYZ71559.1"/>
    <property type="molecule type" value="Genomic_DNA"/>
</dbReference>
<dbReference type="GO" id="GO:0003700">
    <property type="term" value="F:DNA-binding transcription factor activity"/>
    <property type="evidence" value="ECO:0007669"/>
    <property type="project" value="InterPro"/>
</dbReference>
<evidence type="ECO:0000313" key="3">
    <source>
        <dbReference type="Proteomes" id="UP000826300"/>
    </source>
</evidence>
<reference evidence="2" key="1">
    <citation type="submission" date="2021-02" db="EMBL/GenBank/DDBJ databases">
        <title>Rhodobacter shimadae sp. nov., an aerobic anoxygenic phototrophic bacterium isolated from a hot spring.</title>
        <authorList>
            <person name="Muramatsu S."/>
            <person name="Haruta S."/>
            <person name="Hirose S."/>
            <person name="Hanada S."/>
        </authorList>
    </citation>
    <scope>NUCLEOTIDE SEQUENCE</scope>
    <source>
        <strain evidence="2">N10</strain>
    </source>
</reference>
<dbReference type="PANTHER" id="PTHR33164:SF105">
    <property type="entry name" value="TRANSCRIPTIONAL REPRESSOR PROTEIN-RELATED"/>
    <property type="match status" value="1"/>
</dbReference>
<dbReference type="Pfam" id="PF01047">
    <property type="entry name" value="MarR"/>
    <property type="match status" value="1"/>
</dbReference>
<gene>
    <name evidence="2" type="ORF">JO391_08715</name>
</gene>
<proteinExistence type="predicted"/>
<feature type="domain" description="HTH marR-type" evidence="1">
    <location>
        <begin position="16"/>
        <end position="146"/>
    </location>
</feature>
<dbReference type="AlphaFoldDB" id="A0A8G0ZZX8"/>
<evidence type="ECO:0000259" key="1">
    <source>
        <dbReference type="PROSITE" id="PS50995"/>
    </source>
</evidence>
<organism evidence="2 3">
    <name type="scientific">Neotabrizicola shimadae</name>
    <dbReference type="NCBI Taxonomy" id="2807096"/>
    <lineage>
        <taxon>Bacteria</taxon>
        <taxon>Pseudomonadati</taxon>
        <taxon>Pseudomonadota</taxon>
        <taxon>Alphaproteobacteria</taxon>
        <taxon>Rhodobacterales</taxon>
        <taxon>Paracoccaceae</taxon>
        <taxon>Neotabrizicola</taxon>
    </lineage>
</organism>
<dbReference type="InterPro" id="IPR000835">
    <property type="entry name" value="HTH_MarR-typ"/>
</dbReference>
<dbReference type="SUPFAM" id="SSF46785">
    <property type="entry name" value="Winged helix' DNA-binding domain"/>
    <property type="match status" value="1"/>
</dbReference>
<dbReference type="Proteomes" id="UP000826300">
    <property type="component" value="Chromosome"/>
</dbReference>